<protein>
    <recommendedName>
        <fullName evidence="1">HTH luxR-type domain-containing protein</fullName>
    </recommendedName>
</protein>
<reference evidence="2 3" key="1">
    <citation type="submission" date="2019-02" db="EMBL/GenBank/DDBJ databases">
        <title>Genomic Encyclopedia of Type Strains, Phase IV (KMG-IV): sequencing the most valuable type-strain genomes for metagenomic binning, comparative biology and taxonomic classification.</title>
        <authorList>
            <person name="Goeker M."/>
        </authorList>
    </citation>
    <scope>NUCLEOTIDE SEQUENCE [LARGE SCALE GENOMIC DNA]</scope>
    <source>
        <strain evidence="2 3">K24</strain>
    </source>
</reference>
<evidence type="ECO:0000313" key="3">
    <source>
        <dbReference type="Proteomes" id="UP000292445"/>
    </source>
</evidence>
<evidence type="ECO:0000313" key="2">
    <source>
        <dbReference type="EMBL" id="RZS81082.1"/>
    </source>
</evidence>
<gene>
    <name evidence="2" type="ORF">EV675_3698</name>
</gene>
<dbReference type="OrthoDB" id="5497412at2"/>
<dbReference type="SMART" id="SM00421">
    <property type="entry name" value="HTH_LUXR"/>
    <property type="match status" value="1"/>
</dbReference>
<dbReference type="Gene3D" id="1.10.10.10">
    <property type="entry name" value="Winged helix-like DNA-binding domain superfamily/Winged helix DNA-binding domain"/>
    <property type="match status" value="1"/>
</dbReference>
<dbReference type="GO" id="GO:0006355">
    <property type="term" value="P:regulation of DNA-templated transcription"/>
    <property type="evidence" value="ECO:0007669"/>
    <property type="project" value="InterPro"/>
</dbReference>
<keyword evidence="3" id="KW-1185">Reference proteome</keyword>
<dbReference type="GO" id="GO:0003677">
    <property type="term" value="F:DNA binding"/>
    <property type="evidence" value="ECO:0007669"/>
    <property type="project" value="InterPro"/>
</dbReference>
<sequence length="388" mass="42721">MEKLALSIAHDLYGGVLGQEGWHAALKRIRDLTGAESACTVILDRRAPAAAVGEHSGGDERAFNDYSNHYSRHDPAENVRDRLQLGHWYIDWQWFGRHALDRDPFYQEFMRSYGLRSVHALPILKNGVAECCLSLQFPLSQPDTDAPSKSPLLRLLAPHLQQAATLRHQFLGLQQQAELAQQLLDDFNFPLLATDARGRVHLANRAGSNWLSLPGNPFGASGLKSVRSGSGSRLAEALVAACTQRARLATGAHVEFGTPLVRYAVVVTPLPEPMSFPLATCEPLALVKVHARDATPISAQRLLHALFGIPPAEYRLLLLLMQGWQIKECAQQLGVSLETARTQLRSLFRRTQTARQSQLVDLVRKLTYGHMDGSPSGPGWSRGRTAAG</sequence>
<dbReference type="EMBL" id="SGXC01000002">
    <property type="protein sequence ID" value="RZS81082.1"/>
    <property type="molecule type" value="Genomic_DNA"/>
</dbReference>
<dbReference type="Proteomes" id="UP000292445">
    <property type="component" value="Unassembled WGS sequence"/>
</dbReference>
<dbReference type="InterPro" id="IPR016032">
    <property type="entry name" value="Sig_transdc_resp-reg_C-effctor"/>
</dbReference>
<dbReference type="RefSeq" id="WP_130358664.1">
    <property type="nucleotide sequence ID" value="NZ_SGXC01000002.1"/>
</dbReference>
<dbReference type="SUPFAM" id="SSF46894">
    <property type="entry name" value="C-terminal effector domain of the bipartite response regulators"/>
    <property type="match status" value="1"/>
</dbReference>
<accession>A0A4Q7NDF2</accession>
<comment type="caution">
    <text evidence="2">The sequence shown here is derived from an EMBL/GenBank/DDBJ whole genome shotgun (WGS) entry which is preliminary data.</text>
</comment>
<feature type="domain" description="HTH luxR-type" evidence="1">
    <location>
        <begin position="306"/>
        <end position="363"/>
    </location>
</feature>
<organism evidence="2 3">
    <name type="scientific">Pigmentiphaga kullae</name>
    <dbReference type="NCBI Taxonomy" id="151784"/>
    <lineage>
        <taxon>Bacteria</taxon>
        <taxon>Pseudomonadati</taxon>
        <taxon>Pseudomonadota</taxon>
        <taxon>Betaproteobacteria</taxon>
        <taxon>Burkholderiales</taxon>
        <taxon>Alcaligenaceae</taxon>
        <taxon>Pigmentiphaga</taxon>
    </lineage>
</organism>
<dbReference type="InterPro" id="IPR036388">
    <property type="entry name" value="WH-like_DNA-bd_sf"/>
</dbReference>
<proteinExistence type="predicted"/>
<name>A0A4Q7NDF2_9BURK</name>
<evidence type="ECO:0000259" key="1">
    <source>
        <dbReference type="SMART" id="SM00421"/>
    </source>
</evidence>
<dbReference type="AlphaFoldDB" id="A0A4Q7NDF2"/>
<dbReference type="InterPro" id="IPR000792">
    <property type="entry name" value="Tscrpt_reg_LuxR_C"/>
</dbReference>